<dbReference type="RefSeq" id="WP_344666477.1">
    <property type="nucleotide sequence ID" value="NZ_BAAAQN010000016.1"/>
</dbReference>
<gene>
    <name evidence="2" type="ORF">GCM10009839_32940</name>
</gene>
<feature type="domain" description="N-acetyltransferase" evidence="1">
    <location>
        <begin position="17"/>
        <end position="178"/>
    </location>
</feature>
<keyword evidence="3" id="KW-1185">Reference proteome</keyword>
<dbReference type="InterPro" id="IPR051531">
    <property type="entry name" value="N-acetyltransferase"/>
</dbReference>
<dbReference type="PANTHER" id="PTHR43792">
    <property type="entry name" value="GNAT FAMILY, PUTATIVE (AFU_ORTHOLOGUE AFUA_3G00765)-RELATED-RELATED"/>
    <property type="match status" value="1"/>
</dbReference>
<dbReference type="Proteomes" id="UP001500751">
    <property type="component" value="Unassembled WGS sequence"/>
</dbReference>
<reference evidence="2 3" key="1">
    <citation type="journal article" date="2019" name="Int. J. Syst. Evol. Microbiol.">
        <title>The Global Catalogue of Microorganisms (GCM) 10K type strain sequencing project: providing services to taxonomists for standard genome sequencing and annotation.</title>
        <authorList>
            <consortium name="The Broad Institute Genomics Platform"/>
            <consortium name="The Broad Institute Genome Sequencing Center for Infectious Disease"/>
            <person name="Wu L."/>
            <person name="Ma J."/>
        </authorList>
    </citation>
    <scope>NUCLEOTIDE SEQUENCE [LARGE SCALE GENOMIC DNA]</scope>
    <source>
        <strain evidence="2 3">JCM 16014</strain>
    </source>
</reference>
<dbReference type="SUPFAM" id="SSF55729">
    <property type="entry name" value="Acyl-CoA N-acyltransferases (Nat)"/>
    <property type="match status" value="1"/>
</dbReference>
<dbReference type="Gene3D" id="3.40.630.30">
    <property type="match status" value="1"/>
</dbReference>
<proteinExistence type="predicted"/>
<evidence type="ECO:0000259" key="1">
    <source>
        <dbReference type="PROSITE" id="PS51186"/>
    </source>
</evidence>
<dbReference type="Pfam" id="PF13302">
    <property type="entry name" value="Acetyltransf_3"/>
    <property type="match status" value="1"/>
</dbReference>
<evidence type="ECO:0000313" key="3">
    <source>
        <dbReference type="Proteomes" id="UP001500751"/>
    </source>
</evidence>
<comment type="caution">
    <text evidence="2">The sequence shown here is derived from an EMBL/GenBank/DDBJ whole genome shotgun (WGS) entry which is preliminary data.</text>
</comment>
<sequence length="180" mass="20581">METTYEDLPAELTTERLRLRRWLPSDAEQYRGLWVERDPRALRRIDAEGRPTVDDLRERITRNPQGAEPGLGLLPIELRETGEFIGYCGLTVNGASFDEPEIAFELARRAHGRGYATEAARAVVEAAARTGRRRLWATVREWNAASFRVLEKLEFVRSGRVDEDAERGDSIWLTRVLDQA</sequence>
<organism evidence="2 3">
    <name type="scientific">Catenulispora yoronensis</name>
    <dbReference type="NCBI Taxonomy" id="450799"/>
    <lineage>
        <taxon>Bacteria</taxon>
        <taxon>Bacillati</taxon>
        <taxon>Actinomycetota</taxon>
        <taxon>Actinomycetes</taxon>
        <taxon>Catenulisporales</taxon>
        <taxon>Catenulisporaceae</taxon>
        <taxon>Catenulispora</taxon>
    </lineage>
</organism>
<accession>A0ABN2UDW3</accession>
<dbReference type="InterPro" id="IPR000182">
    <property type="entry name" value="GNAT_dom"/>
</dbReference>
<dbReference type="EMBL" id="BAAAQN010000016">
    <property type="protein sequence ID" value="GAA2030588.1"/>
    <property type="molecule type" value="Genomic_DNA"/>
</dbReference>
<dbReference type="InterPro" id="IPR016181">
    <property type="entry name" value="Acyl_CoA_acyltransferase"/>
</dbReference>
<dbReference type="PROSITE" id="PS51186">
    <property type="entry name" value="GNAT"/>
    <property type="match status" value="1"/>
</dbReference>
<protein>
    <submittedName>
        <fullName evidence="2">GNAT family N-acetyltransferase</fullName>
    </submittedName>
</protein>
<name>A0ABN2UDW3_9ACTN</name>
<evidence type="ECO:0000313" key="2">
    <source>
        <dbReference type="EMBL" id="GAA2030588.1"/>
    </source>
</evidence>
<dbReference type="PANTHER" id="PTHR43792:SF1">
    <property type="entry name" value="N-ACETYLTRANSFERASE DOMAIN-CONTAINING PROTEIN"/>
    <property type="match status" value="1"/>
</dbReference>